<protein>
    <submittedName>
        <fullName evidence="3">Uncharacterized protein</fullName>
    </submittedName>
</protein>
<reference evidence="3" key="1">
    <citation type="submission" date="2021-01" db="EMBL/GenBank/DDBJ databases">
        <authorList>
            <person name="Corre E."/>
            <person name="Pelletier E."/>
            <person name="Niang G."/>
            <person name="Scheremetjew M."/>
            <person name="Finn R."/>
            <person name="Kale V."/>
            <person name="Holt S."/>
            <person name="Cochrane G."/>
            <person name="Meng A."/>
            <person name="Brown T."/>
            <person name="Cohen L."/>
        </authorList>
    </citation>
    <scope>NUCLEOTIDE SEQUENCE</scope>
    <source>
        <strain evidence="3">CT5</strain>
    </source>
</reference>
<dbReference type="Gene3D" id="3.40.50.880">
    <property type="match status" value="1"/>
</dbReference>
<proteinExistence type="predicted"/>
<feature type="signal peptide" evidence="2">
    <location>
        <begin position="1"/>
        <end position="17"/>
    </location>
</feature>
<dbReference type="EMBL" id="HBIK01036245">
    <property type="protein sequence ID" value="CAE0391985.1"/>
    <property type="molecule type" value="Transcribed_RNA"/>
</dbReference>
<name>A0A7S3P2F7_EUPCR</name>
<dbReference type="PANTHER" id="PTHR11315:SF0">
    <property type="entry name" value="FOLATE GAMMA-GLUTAMYL HYDROLASE"/>
    <property type="match status" value="1"/>
</dbReference>
<organism evidence="3">
    <name type="scientific">Euplotes crassus</name>
    <dbReference type="NCBI Taxonomy" id="5936"/>
    <lineage>
        <taxon>Eukaryota</taxon>
        <taxon>Sar</taxon>
        <taxon>Alveolata</taxon>
        <taxon>Ciliophora</taxon>
        <taxon>Intramacronucleata</taxon>
        <taxon>Spirotrichea</taxon>
        <taxon>Hypotrichia</taxon>
        <taxon>Euplotida</taxon>
        <taxon>Euplotidae</taxon>
        <taxon>Moneuplotes</taxon>
    </lineage>
</organism>
<dbReference type="GO" id="GO:0034722">
    <property type="term" value="F:gamma-glutamyl-peptidase activity"/>
    <property type="evidence" value="ECO:0007669"/>
    <property type="project" value="TreeGrafter"/>
</dbReference>
<evidence type="ECO:0000313" key="3">
    <source>
        <dbReference type="EMBL" id="CAE0391985.1"/>
    </source>
</evidence>
<comment type="caution">
    <text evidence="1">Lacks conserved residue(s) required for the propagation of feature annotation.</text>
</comment>
<sequence length="314" mass="34976">MTKVFVLGLLILSTVMGHNHPMVGVITYPGSPGEVDSTSYIQAETVKFVESTGARNVAIKYDQNWITSSEELDNLNGIILQNSFNGAYNKDETYENVLLNAYLYAEAKADDQDIFPLMASGVAALQLSEILSSSQDLSQYTIEIDALDLVTDLEFTKDASLYQNKMAPVTLIMASISEKFIRSASNEGVAYFNQDKGITIESFKNDEFISNSFEIVATAKDRQGTEFIALLVGKEVPVILSFVLPESIYNFYPETNVPHSTEATKFSIDFSKIFTDLTKKNDQTYGSTETEYSKNLYNLELTTTAGPEFQTFYF</sequence>
<evidence type="ECO:0000256" key="2">
    <source>
        <dbReference type="SAM" id="SignalP"/>
    </source>
</evidence>
<gene>
    <name evidence="3" type="ORF">ECRA1380_LOCUS16961</name>
</gene>
<dbReference type="GO" id="GO:0046900">
    <property type="term" value="P:tetrahydrofolylpolyglutamate metabolic process"/>
    <property type="evidence" value="ECO:0007669"/>
    <property type="project" value="TreeGrafter"/>
</dbReference>
<dbReference type="PROSITE" id="PS51275">
    <property type="entry name" value="PEPTIDASE_C26_GGH"/>
    <property type="match status" value="1"/>
</dbReference>
<dbReference type="InterPro" id="IPR015527">
    <property type="entry name" value="Pept_C26_g-glut_hydrolase"/>
</dbReference>
<dbReference type="PANTHER" id="PTHR11315">
    <property type="entry name" value="PROTEASE FAMILY C26 GAMMA-GLUTAMYL HYDROLASE"/>
    <property type="match status" value="1"/>
</dbReference>
<dbReference type="GO" id="GO:0005773">
    <property type="term" value="C:vacuole"/>
    <property type="evidence" value="ECO:0007669"/>
    <property type="project" value="TreeGrafter"/>
</dbReference>
<accession>A0A7S3P2F7</accession>
<dbReference type="AlphaFoldDB" id="A0A7S3P2F7"/>
<dbReference type="InterPro" id="IPR029062">
    <property type="entry name" value="Class_I_gatase-like"/>
</dbReference>
<keyword evidence="2" id="KW-0732">Signal</keyword>
<evidence type="ECO:0000256" key="1">
    <source>
        <dbReference type="PROSITE-ProRule" id="PRU00607"/>
    </source>
</evidence>
<feature type="chain" id="PRO_5031163840" evidence="2">
    <location>
        <begin position="18"/>
        <end position="314"/>
    </location>
</feature>